<sequence length="27" mass="2875">MGFLLSRRLTSGGVGSWASLSKRLVVP</sequence>
<evidence type="ECO:0000313" key="1">
    <source>
        <dbReference type="EMBL" id="MBB5060847.1"/>
    </source>
</evidence>
<organism evidence="1 2">
    <name type="scientific">Granulicella aggregans</name>
    <dbReference type="NCBI Taxonomy" id="474949"/>
    <lineage>
        <taxon>Bacteria</taxon>
        <taxon>Pseudomonadati</taxon>
        <taxon>Acidobacteriota</taxon>
        <taxon>Terriglobia</taxon>
        <taxon>Terriglobales</taxon>
        <taxon>Acidobacteriaceae</taxon>
        <taxon>Granulicella</taxon>
    </lineage>
</organism>
<reference evidence="1 2" key="1">
    <citation type="submission" date="2020-08" db="EMBL/GenBank/DDBJ databases">
        <title>Genomic Encyclopedia of Type Strains, Phase IV (KMG-V): Genome sequencing to study the core and pangenomes of soil and plant-associated prokaryotes.</title>
        <authorList>
            <person name="Whitman W."/>
        </authorList>
    </citation>
    <scope>NUCLEOTIDE SEQUENCE [LARGE SCALE GENOMIC DNA]</scope>
    <source>
        <strain evidence="1 2">M8UP14</strain>
    </source>
</reference>
<accession>A0A7W7ZJ29</accession>
<proteinExistence type="predicted"/>
<comment type="caution">
    <text evidence="1">The sequence shown here is derived from an EMBL/GenBank/DDBJ whole genome shotgun (WGS) entry which is preliminary data.</text>
</comment>
<name>A0A7W7ZJ29_9BACT</name>
<protein>
    <submittedName>
        <fullName evidence="1">Uncharacterized protein</fullName>
    </submittedName>
</protein>
<evidence type="ECO:0000313" key="2">
    <source>
        <dbReference type="Proteomes" id="UP000540989"/>
    </source>
</evidence>
<keyword evidence="2" id="KW-1185">Reference proteome</keyword>
<dbReference type="AlphaFoldDB" id="A0A7W7ZJ29"/>
<feature type="non-terminal residue" evidence="1">
    <location>
        <position position="27"/>
    </location>
</feature>
<dbReference type="EMBL" id="JACHIP010000020">
    <property type="protein sequence ID" value="MBB5060847.1"/>
    <property type="molecule type" value="Genomic_DNA"/>
</dbReference>
<dbReference type="Proteomes" id="UP000540989">
    <property type="component" value="Unassembled WGS sequence"/>
</dbReference>
<gene>
    <name evidence="1" type="ORF">HDF16_005583</name>
</gene>